<feature type="non-terminal residue" evidence="1">
    <location>
        <position position="1"/>
    </location>
</feature>
<gene>
    <name evidence="1" type="ORF">AVDCRST_MAG68-3574</name>
</gene>
<dbReference type="EMBL" id="CADCTW010000168">
    <property type="protein sequence ID" value="CAA9350437.1"/>
    <property type="molecule type" value="Genomic_DNA"/>
</dbReference>
<accession>A0A6J4M537</accession>
<evidence type="ECO:0000313" key="1">
    <source>
        <dbReference type="EMBL" id="CAA9350437.1"/>
    </source>
</evidence>
<proteinExistence type="predicted"/>
<feature type="non-terminal residue" evidence="1">
    <location>
        <position position="39"/>
    </location>
</feature>
<protein>
    <submittedName>
        <fullName evidence="1">Uncharacterized protein</fullName>
    </submittedName>
</protein>
<dbReference type="AlphaFoldDB" id="A0A6J4M537"/>
<name>A0A6J4M537_9BACT</name>
<sequence>GRFPRPIYHARAWRASGASASSASSVDRGAIILYHSSRM</sequence>
<organism evidence="1">
    <name type="scientific">uncultured Gemmatimonadota bacterium</name>
    <dbReference type="NCBI Taxonomy" id="203437"/>
    <lineage>
        <taxon>Bacteria</taxon>
        <taxon>Pseudomonadati</taxon>
        <taxon>Gemmatimonadota</taxon>
        <taxon>environmental samples</taxon>
    </lineage>
</organism>
<reference evidence="1" key="1">
    <citation type="submission" date="2020-02" db="EMBL/GenBank/DDBJ databases">
        <authorList>
            <person name="Meier V. D."/>
        </authorList>
    </citation>
    <scope>NUCLEOTIDE SEQUENCE</scope>
    <source>
        <strain evidence="1">AVDCRST_MAG68</strain>
    </source>
</reference>